<protein>
    <submittedName>
        <fullName evidence="1">Uncharacterized protein</fullName>
    </submittedName>
</protein>
<dbReference type="eggNOG" id="ENOG503433M">
    <property type="taxonomic scope" value="Bacteria"/>
</dbReference>
<dbReference type="HOGENOM" id="CLU_1014627_0_0_9"/>
<name>L0FAH0_DESDL</name>
<organism evidence="1 2">
    <name type="scientific">Desulfitobacterium dichloroeliminans (strain LMG P-21439 / DCA1)</name>
    <dbReference type="NCBI Taxonomy" id="871963"/>
    <lineage>
        <taxon>Bacteria</taxon>
        <taxon>Bacillati</taxon>
        <taxon>Bacillota</taxon>
        <taxon>Clostridia</taxon>
        <taxon>Eubacteriales</taxon>
        <taxon>Desulfitobacteriaceae</taxon>
        <taxon>Desulfitobacterium</taxon>
    </lineage>
</organism>
<sequence>MWPKQKILLLVPRGFEGWQGILSLLNALHRNVIVRETSAETPMDLADFSSSGLEEESYRLADVGPTEILYWPGIPPEDPYREWGLSRGLMQTVLTEFLHRYWAEEILLPVSHTESEEEPFLWRILNKAGFEPSLLWQKEEGQWDVRIGNGLHWVISAEWLQNCLGGEAFGRRPQSVLPESCWIRRENRVEFYGDQKHYEYLGCILPSEDNAKEDIIYSIVLQALRIGVPWDTIRRIQDVNLNIFLGIDPRENIRWYADDFAWGITRNEGTGRTPISSEKPEYMANRGIG</sequence>
<dbReference type="Proteomes" id="UP000010797">
    <property type="component" value="Chromosome"/>
</dbReference>
<reference evidence="2" key="1">
    <citation type="submission" date="2012-02" db="EMBL/GenBank/DDBJ databases">
        <title>Complete sequence of Desulfitobacterium dichloroeliminans LMG P-21439.</title>
        <authorList>
            <person name="Lucas S."/>
            <person name="Han J."/>
            <person name="Lapidus A."/>
            <person name="Cheng J.-F."/>
            <person name="Goodwin L."/>
            <person name="Pitluck S."/>
            <person name="Peters L."/>
            <person name="Ovchinnikova G."/>
            <person name="Teshima H."/>
            <person name="Detter J.C."/>
            <person name="Han C."/>
            <person name="Tapia R."/>
            <person name="Land M."/>
            <person name="Hauser L."/>
            <person name="Kyrpides N."/>
            <person name="Ivanova N."/>
            <person name="Pagani I."/>
            <person name="Kruse T."/>
            <person name="de Vos W.M."/>
            <person name="Boon N."/>
            <person name="Smidt H."/>
            <person name="Woyke T."/>
        </authorList>
    </citation>
    <scope>NUCLEOTIDE SEQUENCE [LARGE SCALE GENOMIC DNA]</scope>
    <source>
        <strain evidence="2">LMG P-21439 / DCA1</strain>
    </source>
</reference>
<dbReference type="AlphaFoldDB" id="L0FAH0"/>
<accession>L0FAH0</accession>
<proteinExistence type="predicted"/>
<keyword evidence="2" id="KW-1185">Reference proteome</keyword>
<dbReference type="KEGG" id="ddl:Desdi_2805"/>
<dbReference type="EMBL" id="CP003344">
    <property type="protein sequence ID" value="AGA70217.1"/>
    <property type="molecule type" value="Genomic_DNA"/>
</dbReference>
<evidence type="ECO:0000313" key="2">
    <source>
        <dbReference type="Proteomes" id="UP000010797"/>
    </source>
</evidence>
<gene>
    <name evidence="1" type="ordered locus">Desdi_2805</name>
</gene>
<evidence type="ECO:0000313" key="1">
    <source>
        <dbReference type="EMBL" id="AGA70217.1"/>
    </source>
</evidence>
<dbReference type="RefSeq" id="WP_015263183.1">
    <property type="nucleotide sequence ID" value="NC_019903.1"/>
</dbReference>
<dbReference type="STRING" id="871963.Desdi_2805"/>
<dbReference type="OrthoDB" id="1793352at2"/>